<feature type="region of interest" description="Disordered" evidence="6">
    <location>
        <begin position="1"/>
        <end position="189"/>
    </location>
</feature>
<sequence>MAPKRKGKASAATKNTAGAATRKRKADDQGDDGDTSVPEKKAKLYKMLQGLADDKRNLPIAKGKRSVEGARQQPPTGQPLPQSTTIVDRNEEREHDAVPEPEAQVRPSGGRSHNPTGSVSEDELQPPLNNDDDNEIVQDRPRSQGKGKGRQRDQTPEFQSPPEDGLPFRSSLGSGRIAMNSTSQGLHPWKMPMQARDQPLPLIHELVAKVKKRGTWARQRKLPASVLHIAAWKGFWYRLGSVQVSDITWNTFRLLYMRSKGFADSDHFSDLPSWPDDRDADTHLPEVQRAVENAGLAFYEPQWQESVEEALNDFGQAAVDVLKQRLQGVADAVATGTSLARAPDVSDEFHAEWAGRLDRFRRLTTTDRTRRRFEAAYRRALDIRTTRNLRLRPMKNMDGPAYRSMALYCDRLHDYLMNALLGDVRQRDWPPAPWDDAMSARFARMAIRIMQGFPPYGAGVRSPLAASFTDNARAIGFDHERSRQEAGRWQQMGPLGNGAFGHVGVWALYDKCGRVVNRLALKDTYFARMRNMSEAVDWWNEGNFMLNQSQDSENIVQCRAYSIYDEKRMYRLYLEYCPHADLETTIHAFLKFAAIDREPDDPRVQIPNRALGCIFQALAAALCLMDRGFIPGAPPGQLTALPGFQQMLHRDLKPANVFLGLPKDNLIKDIET</sequence>
<keyword evidence="5" id="KW-0067">ATP-binding</keyword>
<evidence type="ECO:0000256" key="1">
    <source>
        <dbReference type="ARBA" id="ARBA00012513"/>
    </source>
</evidence>
<keyword evidence="4" id="KW-0418">Kinase</keyword>
<evidence type="ECO:0000313" key="9">
    <source>
        <dbReference type="Proteomes" id="UP000073492"/>
    </source>
</evidence>
<dbReference type="EMBL" id="LFZO01000720">
    <property type="protein sequence ID" value="KXS99203.1"/>
    <property type="molecule type" value="Genomic_DNA"/>
</dbReference>
<feature type="compositionally biased region" description="Acidic residues" evidence="6">
    <location>
        <begin position="120"/>
        <end position="136"/>
    </location>
</feature>
<dbReference type="EC" id="2.7.11.1" evidence="1"/>
<evidence type="ECO:0000259" key="7">
    <source>
        <dbReference type="PROSITE" id="PS50011"/>
    </source>
</evidence>
<dbReference type="InterPro" id="IPR008271">
    <property type="entry name" value="Ser/Thr_kinase_AS"/>
</dbReference>
<dbReference type="STRING" id="113226.A0A139H9V5"/>
<feature type="compositionally biased region" description="Polar residues" evidence="6">
    <location>
        <begin position="73"/>
        <end position="87"/>
    </location>
</feature>
<evidence type="ECO:0000256" key="6">
    <source>
        <dbReference type="SAM" id="MobiDB-lite"/>
    </source>
</evidence>
<evidence type="ECO:0000313" key="8">
    <source>
        <dbReference type="EMBL" id="KXS99203.1"/>
    </source>
</evidence>
<dbReference type="PANTHER" id="PTHR43671:SF13">
    <property type="entry name" value="SERINE_THREONINE-PROTEIN KINASE NEK2"/>
    <property type="match status" value="1"/>
</dbReference>
<evidence type="ECO:0000256" key="4">
    <source>
        <dbReference type="ARBA" id="ARBA00022777"/>
    </source>
</evidence>
<keyword evidence="3" id="KW-0547">Nucleotide-binding</keyword>
<feature type="domain" description="Protein kinase" evidence="7">
    <location>
        <begin position="489"/>
        <end position="672"/>
    </location>
</feature>
<dbReference type="GO" id="GO:0004674">
    <property type="term" value="F:protein serine/threonine kinase activity"/>
    <property type="evidence" value="ECO:0007669"/>
    <property type="project" value="UniProtKB-EC"/>
</dbReference>
<dbReference type="InterPro" id="IPR000719">
    <property type="entry name" value="Prot_kinase_dom"/>
</dbReference>
<evidence type="ECO:0000256" key="5">
    <source>
        <dbReference type="ARBA" id="ARBA00022840"/>
    </source>
</evidence>
<feature type="compositionally biased region" description="Basic and acidic residues" evidence="6">
    <location>
        <begin position="88"/>
        <end position="98"/>
    </location>
</feature>
<protein>
    <recommendedName>
        <fullName evidence="1">non-specific serine/threonine protein kinase</fullName>
        <ecNumber evidence="1">2.7.11.1</ecNumber>
    </recommendedName>
</protein>
<dbReference type="OrthoDB" id="310217at2759"/>
<name>A0A139H9V5_9PEZI</name>
<dbReference type="PROSITE" id="PS00108">
    <property type="entry name" value="PROTEIN_KINASE_ST"/>
    <property type="match status" value="1"/>
</dbReference>
<keyword evidence="2" id="KW-0808">Transferase</keyword>
<dbReference type="PROSITE" id="PS50011">
    <property type="entry name" value="PROTEIN_KINASE_DOM"/>
    <property type="match status" value="1"/>
</dbReference>
<reference evidence="8 9" key="1">
    <citation type="submission" date="2015-07" db="EMBL/GenBank/DDBJ databases">
        <title>Comparative genomics of the Sigatoka disease complex on banana suggests a link between parallel evolutionary changes in Pseudocercospora fijiensis and Pseudocercospora eumusae and increased virulence on the banana host.</title>
        <authorList>
            <person name="Chang T.-C."/>
            <person name="Salvucci A."/>
            <person name="Crous P.W."/>
            <person name="Stergiopoulos I."/>
        </authorList>
    </citation>
    <scope>NUCLEOTIDE SEQUENCE [LARGE SCALE GENOMIC DNA]</scope>
    <source>
        <strain evidence="8 9">CBS 116634</strain>
    </source>
</reference>
<dbReference type="Gene3D" id="1.10.510.10">
    <property type="entry name" value="Transferase(Phosphotransferase) domain 1"/>
    <property type="match status" value="1"/>
</dbReference>
<accession>A0A139H9V5</accession>
<evidence type="ECO:0000256" key="2">
    <source>
        <dbReference type="ARBA" id="ARBA00022679"/>
    </source>
</evidence>
<proteinExistence type="predicted"/>
<dbReference type="AlphaFoldDB" id="A0A139H9V5"/>
<dbReference type="InterPro" id="IPR011009">
    <property type="entry name" value="Kinase-like_dom_sf"/>
</dbReference>
<feature type="compositionally biased region" description="Low complexity" evidence="6">
    <location>
        <begin position="9"/>
        <end position="20"/>
    </location>
</feature>
<gene>
    <name evidence="8" type="ORF">AC579_7832</name>
</gene>
<comment type="caution">
    <text evidence="8">The sequence shown here is derived from an EMBL/GenBank/DDBJ whole genome shotgun (WGS) entry which is preliminary data.</text>
</comment>
<organism evidence="8 9">
    <name type="scientific">Pseudocercospora musae</name>
    <dbReference type="NCBI Taxonomy" id="113226"/>
    <lineage>
        <taxon>Eukaryota</taxon>
        <taxon>Fungi</taxon>
        <taxon>Dikarya</taxon>
        <taxon>Ascomycota</taxon>
        <taxon>Pezizomycotina</taxon>
        <taxon>Dothideomycetes</taxon>
        <taxon>Dothideomycetidae</taxon>
        <taxon>Mycosphaerellales</taxon>
        <taxon>Mycosphaerellaceae</taxon>
        <taxon>Pseudocercospora</taxon>
    </lineage>
</organism>
<dbReference type="GO" id="GO:0005524">
    <property type="term" value="F:ATP binding"/>
    <property type="evidence" value="ECO:0007669"/>
    <property type="project" value="UniProtKB-KW"/>
</dbReference>
<dbReference type="PANTHER" id="PTHR43671">
    <property type="entry name" value="SERINE/THREONINE-PROTEIN KINASE NEK"/>
    <property type="match status" value="1"/>
</dbReference>
<dbReference type="InterPro" id="IPR050660">
    <property type="entry name" value="NEK_Ser/Thr_kinase"/>
</dbReference>
<dbReference type="Proteomes" id="UP000073492">
    <property type="component" value="Unassembled WGS sequence"/>
</dbReference>
<evidence type="ECO:0000256" key="3">
    <source>
        <dbReference type="ARBA" id="ARBA00022741"/>
    </source>
</evidence>
<keyword evidence="9" id="KW-1185">Reference proteome</keyword>
<dbReference type="SUPFAM" id="SSF56112">
    <property type="entry name" value="Protein kinase-like (PK-like)"/>
    <property type="match status" value="1"/>
</dbReference>